<accession>J9DXQ3</accession>
<dbReference type="Proteomes" id="UP000004810">
    <property type="component" value="Unassembled WGS sequence"/>
</dbReference>
<sequence length="217" mass="24450">VPSLLQIIRKSSLSECRYLASLALGCLGAVDPGRIGLSLACSTNTNVDQHNARFVFVDSGEQFYIELLERAAVAFSGILDASMQVECSYSIQTVLRELFGRHGSESSNLWDMLSDQCRSSLSMLRKSSFILHKPLQHLPTKRPIIECEQVKDFRSWLNLWYKITAAKIRHEKLKIFFGALEGLVNADIVFAGFILPQLILQSIIEHNLTCMNEVIQF</sequence>
<gene>
    <name evidence="1" type="ORF">WUBG_14520</name>
</gene>
<reference evidence="2" key="1">
    <citation type="submission" date="2012-08" db="EMBL/GenBank/DDBJ databases">
        <title>The Genome Sequence of Wuchereria bancrofti.</title>
        <authorList>
            <person name="Nutman T.B."/>
            <person name="Fink D.L."/>
            <person name="Russ C."/>
            <person name="Young S."/>
            <person name="Zeng Q."/>
            <person name="Koehrsen M."/>
            <person name="Alvarado L."/>
            <person name="Berlin A."/>
            <person name="Chapman S.B."/>
            <person name="Chen Z."/>
            <person name="Freedman E."/>
            <person name="Gellesch M."/>
            <person name="Goldberg J."/>
            <person name="Griggs A."/>
            <person name="Gujja S."/>
            <person name="Heilman E.R."/>
            <person name="Heiman D."/>
            <person name="Hepburn T."/>
            <person name="Howarth C."/>
            <person name="Jen D."/>
            <person name="Larson L."/>
            <person name="Lewis B."/>
            <person name="Mehta T."/>
            <person name="Park D."/>
            <person name="Pearson M."/>
            <person name="Roberts A."/>
            <person name="Saif S."/>
            <person name="Shea T."/>
            <person name="Shenoy N."/>
            <person name="Sisk P."/>
            <person name="Stolte C."/>
            <person name="Sykes S."/>
            <person name="Walk T."/>
            <person name="White J."/>
            <person name="Yandava C."/>
            <person name="Haas B."/>
            <person name="Henn M.R."/>
            <person name="Nusbaum C."/>
            <person name="Birren B."/>
        </authorList>
    </citation>
    <scope>NUCLEOTIDE SEQUENCE [LARGE SCALE GENOMIC DNA]</scope>
    <source>
        <strain evidence="2">NA</strain>
    </source>
</reference>
<dbReference type="EMBL" id="ADBV01011981">
    <property type="protein sequence ID" value="EJW74571.1"/>
    <property type="molecule type" value="Genomic_DNA"/>
</dbReference>
<protein>
    <submittedName>
        <fullName evidence="1">Uncharacterized protein</fullName>
    </submittedName>
</protein>
<proteinExistence type="predicted"/>
<feature type="non-terminal residue" evidence="1">
    <location>
        <position position="1"/>
    </location>
</feature>
<evidence type="ECO:0000313" key="1">
    <source>
        <dbReference type="EMBL" id="EJW74571.1"/>
    </source>
</evidence>
<evidence type="ECO:0000313" key="2">
    <source>
        <dbReference type="Proteomes" id="UP000004810"/>
    </source>
</evidence>
<organism evidence="1 2">
    <name type="scientific">Wuchereria bancrofti</name>
    <dbReference type="NCBI Taxonomy" id="6293"/>
    <lineage>
        <taxon>Eukaryota</taxon>
        <taxon>Metazoa</taxon>
        <taxon>Ecdysozoa</taxon>
        <taxon>Nematoda</taxon>
        <taxon>Chromadorea</taxon>
        <taxon>Rhabditida</taxon>
        <taxon>Spirurina</taxon>
        <taxon>Spiruromorpha</taxon>
        <taxon>Filarioidea</taxon>
        <taxon>Onchocercidae</taxon>
        <taxon>Wuchereria</taxon>
    </lineage>
</organism>
<comment type="caution">
    <text evidence="1">The sequence shown here is derived from an EMBL/GenBank/DDBJ whole genome shotgun (WGS) entry which is preliminary data.</text>
</comment>
<name>J9DXQ3_WUCBA</name>
<dbReference type="AlphaFoldDB" id="J9DXQ3"/>